<dbReference type="SMART" id="SM00233">
    <property type="entry name" value="PH"/>
    <property type="match status" value="1"/>
</dbReference>
<dbReference type="SUPFAM" id="SSF51695">
    <property type="entry name" value="PLC-like phosphodiesterases"/>
    <property type="match status" value="1"/>
</dbReference>
<keyword evidence="2" id="KW-0378">Hydrolase</keyword>
<dbReference type="SMART" id="SM00239">
    <property type="entry name" value="C2"/>
    <property type="match status" value="1"/>
</dbReference>
<dbReference type="SUPFAM" id="SSF50729">
    <property type="entry name" value="PH domain-like"/>
    <property type="match status" value="1"/>
</dbReference>
<dbReference type="EC" id="3.1.4.11" evidence="2"/>
<dbReference type="AlphaFoldDB" id="A0A914Q9V2"/>
<evidence type="ECO:0000259" key="5">
    <source>
        <dbReference type="PROSITE" id="PS50008"/>
    </source>
</evidence>
<dbReference type="Pfam" id="PF00169">
    <property type="entry name" value="PH"/>
    <property type="match status" value="1"/>
</dbReference>
<name>A0A914Q9V2_9BILA</name>
<keyword evidence="6" id="KW-1185">Reference proteome</keyword>
<evidence type="ECO:0000259" key="3">
    <source>
        <dbReference type="PROSITE" id="PS50003"/>
    </source>
</evidence>
<feature type="domain" description="C2" evidence="4">
    <location>
        <begin position="396"/>
        <end position="520"/>
    </location>
</feature>
<sequence length="581" mass="66841">MNQPLTHYWINTSHNTYLTGDQIKSESSLDAYSRSLLMGCRCIELDCWDGNKKSNGDPNDIVIYHGHTMTSKLNLLDVLHTIRHYAFVNSEYPVILSIEDRCTVPFQRLLAKELKEILGEMLLTAPISKNETCLPSPAALLKKIIIKHRKLPIDNGNGDDVENVEDILTKAIKHGTLHIFDDVYYLWSSYMFYILEQKLCYFDENSDEDENEYFGISLAHASIKKTQPHSIQISSDGNEWIIAADNETEADEWFDKLIDQISLATLNDVTEQKVQIVKGIDREMSKLVIYCQASAFNPNYVNETKFQEMCSLSELKHDKLIERGLIRFNTRHLSRVYPKATRFDSSNYSPVPMWNTGCHMVALNFQTPDIPMRLNHGKFQANGRCGYILKPPYLMDPDFDFQNVNHVKGNFPINLKIEIIAGRQLYRSDKSKGICSPFVDVHVHGLYFDCDSFRTTITSANGLNPIWQQTFKFKINCPEMALLRFIVEDGERTNVDPFIGQAVYPVDCLRGGYRSVPLLNQSSEPQELSALLIHVEFEARKHQNAKLLSPHHRLQAGRTVKDLWLYRNGFRNYHWSEISEV</sequence>
<dbReference type="GO" id="GO:0004435">
    <property type="term" value="F:phosphatidylinositol-4,5-bisphosphate phospholipase C activity"/>
    <property type="evidence" value="ECO:0007669"/>
    <property type="project" value="UniProtKB-EC"/>
</dbReference>
<dbReference type="GO" id="GO:0010634">
    <property type="term" value="P:positive regulation of epithelial cell migration"/>
    <property type="evidence" value="ECO:0007669"/>
    <property type="project" value="TreeGrafter"/>
</dbReference>
<dbReference type="PANTHER" id="PTHR10336:SF159">
    <property type="entry name" value="1-PHOSPHATIDYLINOSITOL 4,5-BISPHOSPHATE PHOSPHODIESTERASE GAMMA"/>
    <property type="match status" value="1"/>
</dbReference>
<proteinExistence type="predicted"/>
<dbReference type="InterPro" id="IPR001711">
    <property type="entry name" value="PLipase_C_Pinositol-sp_Y"/>
</dbReference>
<organism evidence="6 7">
    <name type="scientific">Panagrolaimus davidi</name>
    <dbReference type="NCBI Taxonomy" id="227884"/>
    <lineage>
        <taxon>Eukaryota</taxon>
        <taxon>Metazoa</taxon>
        <taxon>Ecdysozoa</taxon>
        <taxon>Nematoda</taxon>
        <taxon>Chromadorea</taxon>
        <taxon>Rhabditida</taxon>
        <taxon>Tylenchina</taxon>
        <taxon>Panagrolaimomorpha</taxon>
        <taxon>Panagrolaimoidea</taxon>
        <taxon>Panagrolaimidae</taxon>
        <taxon>Panagrolaimus</taxon>
    </lineage>
</organism>
<keyword evidence="2" id="KW-0443">Lipid metabolism</keyword>
<keyword evidence="2" id="KW-0442">Lipid degradation</keyword>
<evidence type="ECO:0000256" key="2">
    <source>
        <dbReference type="RuleBase" id="RU361133"/>
    </source>
</evidence>
<dbReference type="InterPro" id="IPR000008">
    <property type="entry name" value="C2_dom"/>
</dbReference>
<dbReference type="GO" id="GO:0048015">
    <property type="term" value="P:phosphatidylinositol-mediated signaling"/>
    <property type="evidence" value="ECO:0007669"/>
    <property type="project" value="TreeGrafter"/>
</dbReference>
<dbReference type="GO" id="GO:0046488">
    <property type="term" value="P:phosphatidylinositol metabolic process"/>
    <property type="evidence" value="ECO:0007669"/>
    <property type="project" value="TreeGrafter"/>
</dbReference>
<dbReference type="Pfam" id="PF00388">
    <property type="entry name" value="PI-PLC-X"/>
    <property type="match status" value="1"/>
</dbReference>
<accession>A0A914Q9V2</accession>
<dbReference type="GO" id="GO:0032587">
    <property type="term" value="C:ruffle membrane"/>
    <property type="evidence" value="ECO:0007669"/>
    <property type="project" value="TreeGrafter"/>
</dbReference>
<dbReference type="PROSITE" id="PS50004">
    <property type="entry name" value="C2"/>
    <property type="match status" value="1"/>
</dbReference>
<dbReference type="PANTHER" id="PTHR10336">
    <property type="entry name" value="PHOSPHOINOSITIDE-SPECIFIC PHOSPHOLIPASE C FAMILY PROTEIN"/>
    <property type="match status" value="1"/>
</dbReference>
<evidence type="ECO:0000256" key="1">
    <source>
        <dbReference type="ARBA" id="ARBA00023224"/>
    </source>
</evidence>
<dbReference type="CDD" id="cd00275">
    <property type="entry name" value="C2_PLC_like"/>
    <property type="match status" value="1"/>
</dbReference>
<dbReference type="GO" id="GO:0051209">
    <property type="term" value="P:release of sequestered calcium ion into cytosol"/>
    <property type="evidence" value="ECO:0007669"/>
    <property type="project" value="TreeGrafter"/>
</dbReference>
<dbReference type="WBParaSite" id="PDA_v2.g23954.t1">
    <property type="protein sequence ID" value="PDA_v2.g23954.t1"/>
    <property type="gene ID" value="PDA_v2.g23954"/>
</dbReference>
<dbReference type="InterPro" id="IPR001849">
    <property type="entry name" value="PH_domain"/>
</dbReference>
<dbReference type="Gene3D" id="2.30.29.30">
    <property type="entry name" value="Pleckstrin-homology domain (PH domain)/Phosphotyrosine-binding domain (PTB)"/>
    <property type="match status" value="1"/>
</dbReference>
<dbReference type="Pfam" id="PF00387">
    <property type="entry name" value="PI-PLC-Y"/>
    <property type="match status" value="1"/>
</dbReference>
<dbReference type="InterPro" id="IPR017946">
    <property type="entry name" value="PLC-like_Pdiesterase_TIM-brl"/>
</dbReference>
<dbReference type="SUPFAM" id="SSF49562">
    <property type="entry name" value="C2 domain (Calcium/lipid-binding domain, CaLB)"/>
    <property type="match status" value="1"/>
</dbReference>
<dbReference type="PRINTS" id="PR00390">
    <property type="entry name" value="PHPHLIPASEC"/>
</dbReference>
<feature type="domain" description="PH" evidence="3">
    <location>
        <begin position="170"/>
        <end position="262"/>
    </location>
</feature>
<dbReference type="PROSITE" id="PS50008">
    <property type="entry name" value="PIPLC_Y_DOMAIN"/>
    <property type="match status" value="1"/>
</dbReference>
<dbReference type="InterPro" id="IPR035892">
    <property type="entry name" value="C2_domain_sf"/>
</dbReference>
<evidence type="ECO:0000313" key="6">
    <source>
        <dbReference type="Proteomes" id="UP000887578"/>
    </source>
</evidence>
<dbReference type="GO" id="GO:0016042">
    <property type="term" value="P:lipid catabolic process"/>
    <property type="evidence" value="ECO:0007669"/>
    <property type="project" value="UniProtKB-KW"/>
</dbReference>
<dbReference type="Pfam" id="PF00168">
    <property type="entry name" value="C2"/>
    <property type="match status" value="1"/>
</dbReference>
<comment type="catalytic activity">
    <reaction evidence="2">
        <text>a 1,2-diacyl-sn-glycero-3-phospho-(1D-myo-inositol-4,5-bisphosphate) + H2O = 1D-myo-inositol 1,4,5-trisphosphate + a 1,2-diacyl-sn-glycerol + H(+)</text>
        <dbReference type="Rhea" id="RHEA:33179"/>
        <dbReference type="ChEBI" id="CHEBI:15377"/>
        <dbReference type="ChEBI" id="CHEBI:15378"/>
        <dbReference type="ChEBI" id="CHEBI:17815"/>
        <dbReference type="ChEBI" id="CHEBI:58456"/>
        <dbReference type="ChEBI" id="CHEBI:203600"/>
        <dbReference type="EC" id="3.1.4.11"/>
    </reaction>
</comment>
<protein>
    <recommendedName>
        <fullName evidence="2">Phosphoinositide phospholipase C</fullName>
        <ecNumber evidence="2">3.1.4.11</ecNumber>
    </recommendedName>
</protein>
<dbReference type="SMART" id="SM00148">
    <property type="entry name" value="PLCXc"/>
    <property type="match status" value="1"/>
</dbReference>
<dbReference type="InterPro" id="IPR000909">
    <property type="entry name" value="PLipase_C_PInositol-sp_X_dom"/>
</dbReference>
<keyword evidence="1" id="KW-0807">Transducer</keyword>
<feature type="domain" description="PI-PLC Y-box" evidence="5">
    <location>
        <begin position="284"/>
        <end position="394"/>
    </location>
</feature>
<dbReference type="PROSITE" id="PS50007">
    <property type="entry name" value="PIPLC_X_DOMAIN"/>
    <property type="match status" value="1"/>
</dbReference>
<dbReference type="Gene3D" id="2.60.40.150">
    <property type="entry name" value="C2 domain"/>
    <property type="match status" value="1"/>
</dbReference>
<dbReference type="CDD" id="cd08592">
    <property type="entry name" value="PI-PLCc_gamma"/>
    <property type="match status" value="1"/>
</dbReference>
<evidence type="ECO:0000313" key="7">
    <source>
        <dbReference type="WBParaSite" id="PDA_v2.g23954.t1"/>
    </source>
</evidence>
<dbReference type="PROSITE" id="PS50003">
    <property type="entry name" value="PH_DOMAIN"/>
    <property type="match status" value="1"/>
</dbReference>
<dbReference type="InterPro" id="IPR001192">
    <property type="entry name" value="PI-PLC_fam"/>
</dbReference>
<reference evidence="7" key="1">
    <citation type="submission" date="2022-11" db="UniProtKB">
        <authorList>
            <consortium name="WormBaseParasite"/>
        </authorList>
    </citation>
    <scope>IDENTIFICATION</scope>
</reference>
<evidence type="ECO:0000259" key="4">
    <source>
        <dbReference type="PROSITE" id="PS50004"/>
    </source>
</evidence>
<dbReference type="InterPro" id="IPR011993">
    <property type="entry name" value="PH-like_dom_sf"/>
</dbReference>
<dbReference type="SMART" id="SM00149">
    <property type="entry name" value="PLCYc"/>
    <property type="match status" value="1"/>
</dbReference>
<dbReference type="Proteomes" id="UP000887578">
    <property type="component" value="Unplaced"/>
</dbReference>
<dbReference type="Gene3D" id="3.20.20.190">
    <property type="entry name" value="Phosphatidylinositol (PI) phosphodiesterase"/>
    <property type="match status" value="1"/>
</dbReference>